<dbReference type="PANTHER" id="PTHR46957:SF3">
    <property type="entry name" value="CYTOKINE RECEPTOR"/>
    <property type="match status" value="1"/>
</dbReference>
<keyword evidence="2" id="KW-0378">Hydrolase</keyword>
<dbReference type="EMBL" id="BLAE01000049">
    <property type="protein sequence ID" value="GES13732.1"/>
    <property type="molecule type" value="Genomic_DNA"/>
</dbReference>
<feature type="region of interest" description="Disordered" evidence="4">
    <location>
        <begin position="214"/>
        <end position="233"/>
    </location>
</feature>
<dbReference type="PROSITE" id="PS51173">
    <property type="entry name" value="CBM2"/>
    <property type="match status" value="1"/>
</dbReference>
<dbReference type="GO" id="GO:0000272">
    <property type="term" value="P:polysaccharide catabolic process"/>
    <property type="evidence" value="ECO:0007669"/>
    <property type="project" value="UniProtKB-KW"/>
</dbReference>
<dbReference type="SMART" id="SM00060">
    <property type="entry name" value="FN3"/>
    <property type="match status" value="1"/>
</dbReference>
<evidence type="ECO:0000259" key="5">
    <source>
        <dbReference type="PROSITE" id="PS50853"/>
    </source>
</evidence>
<dbReference type="GO" id="GO:0016020">
    <property type="term" value="C:membrane"/>
    <property type="evidence" value="ECO:0007669"/>
    <property type="project" value="UniProtKB-SubCell"/>
</dbReference>
<dbReference type="GO" id="GO:0004553">
    <property type="term" value="F:hydrolase activity, hydrolyzing O-glycosyl compounds"/>
    <property type="evidence" value="ECO:0007669"/>
    <property type="project" value="InterPro"/>
</dbReference>
<evidence type="ECO:0000256" key="3">
    <source>
        <dbReference type="ARBA" id="ARBA00023326"/>
    </source>
</evidence>
<evidence type="ECO:0008006" key="9">
    <source>
        <dbReference type="Google" id="ProtNLM"/>
    </source>
</evidence>
<dbReference type="Pfam" id="PF00041">
    <property type="entry name" value="fn3"/>
    <property type="match status" value="1"/>
</dbReference>
<dbReference type="InterPro" id="IPR001919">
    <property type="entry name" value="CBD2"/>
</dbReference>
<dbReference type="SUPFAM" id="SSF49265">
    <property type="entry name" value="Fibronectin type III"/>
    <property type="match status" value="1"/>
</dbReference>
<keyword evidence="1" id="KW-0119">Carbohydrate metabolism</keyword>
<dbReference type="InterPro" id="IPR036116">
    <property type="entry name" value="FN3_sf"/>
</dbReference>
<feature type="region of interest" description="Disordered" evidence="4">
    <location>
        <begin position="35"/>
        <end position="66"/>
    </location>
</feature>
<dbReference type="InterPro" id="IPR013783">
    <property type="entry name" value="Ig-like_fold"/>
</dbReference>
<accession>A0A5M3WZJ5</accession>
<proteinExistence type="predicted"/>
<dbReference type="CDD" id="cd00063">
    <property type="entry name" value="FN3"/>
    <property type="match status" value="1"/>
</dbReference>
<feature type="domain" description="CBM2" evidence="6">
    <location>
        <begin position="130"/>
        <end position="233"/>
    </location>
</feature>
<evidence type="ECO:0000259" key="6">
    <source>
        <dbReference type="PROSITE" id="PS51173"/>
    </source>
</evidence>
<reference evidence="7 8" key="1">
    <citation type="submission" date="2019-10" db="EMBL/GenBank/DDBJ databases">
        <title>Whole genome shotgun sequence of Acrocarpospora macrocephala NBRC 16266.</title>
        <authorList>
            <person name="Ichikawa N."/>
            <person name="Kimura A."/>
            <person name="Kitahashi Y."/>
            <person name="Komaki H."/>
            <person name="Oguchi A."/>
        </authorList>
    </citation>
    <scope>NUCLEOTIDE SEQUENCE [LARGE SCALE GENOMIC DNA]</scope>
    <source>
        <strain evidence="7 8">NBRC 16266</strain>
    </source>
</reference>
<dbReference type="AlphaFoldDB" id="A0A5M3WZJ5"/>
<comment type="caution">
    <text evidence="7">The sequence shown here is derived from an EMBL/GenBank/DDBJ whole genome shotgun (WGS) entry which is preliminary data.</text>
</comment>
<feature type="domain" description="Fibronectin type-III" evidence="5">
    <location>
        <begin position="43"/>
        <end position="134"/>
    </location>
</feature>
<dbReference type="PANTHER" id="PTHR46957">
    <property type="entry name" value="CYTOKINE RECEPTOR"/>
    <property type="match status" value="1"/>
</dbReference>
<evidence type="ECO:0000256" key="2">
    <source>
        <dbReference type="ARBA" id="ARBA00023295"/>
    </source>
</evidence>
<keyword evidence="3" id="KW-0624">Polysaccharide degradation</keyword>
<dbReference type="SUPFAM" id="SSF49384">
    <property type="entry name" value="Carbohydrate-binding domain"/>
    <property type="match status" value="1"/>
</dbReference>
<evidence type="ECO:0000313" key="8">
    <source>
        <dbReference type="Proteomes" id="UP000331127"/>
    </source>
</evidence>
<evidence type="ECO:0000256" key="1">
    <source>
        <dbReference type="ARBA" id="ARBA00023277"/>
    </source>
</evidence>
<dbReference type="Gene3D" id="2.60.40.290">
    <property type="match status" value="1"/>
</dbReference>
<keyword evidence="2" id="KW-0326">Glycosidase</keyword>
<name>A0A5M3WZJ5_9ACTN</name>
<dbReference type="GO" id="GO:0030247">
    <property type="term" value="F:polysaccharide binding"/>
    <property type="evidence" value="ECO:0007669"/>
    <property type="project" value="UniProtKB-UniRule"/>
</dbReference>
<organism evidence="7 8">
    <name type="scientific">Acrocarpospora macrocephala</name>
    <dbReference type="NCBI Taxonomy" id="150177"/>
    <lineage>
        <taxon>Bacteria</taxon>
        <taxon>Bacillati</taxon>
        <taxon>Actinomycetota</taxon>
        <taxon>Actinomycetes</taxon>
        <taxon>Streptosporangiales</taxon>
        <taxon>Streptosporangiaceae</taxon>
        <taxon>Acrocarpospora</taxon>
    </lineage>
</organism>
<dbReference type="SMART" id="SM00637">
    <property type="entry name" value="CBD_II"/>
    <property type="match status" value="1"/>
</dbReference>
<feature type="compositionally biased region" description="Polar residues" evidence="4">
    <location>
        <begin position="49"/>
        <end position="66"/>
    </location>
</feature>
<protein>
    <recommendedName>
        <fullName evidence="9">Fibronectin type-III domain-containing protein</fullName>
    </recommendedName>
</protein>
<dbReference type="InterPro" id="IPR008965">
    <property type="entry name" value="CBM2/CBM3_carb-bd_dom_sf"/>
</dbReference>
<evidence type="ECO:0000256" key="4">
    <source>
        <dbReference type="SAM" id="MobiDB-lite"/>
    </source>
</evidence>
<sequence>MLTGTTPLSLPLEVAMATSHSRLRAGTLVAVLGTSTDMTPPTTPGTPTASNVTSSGATLSWGPSTDTGGSGLAGYNVYREQGATDPQLGSPTTNSITLTGLTANTQYQVYVRARDGAGNLSGNSALVTFTTTGGGACTVVATTQSQWSTGYVIQPVTVTAGSSAISSWTVTFNLPAGHTIAGWNAIFTQSGQTVTAKSHNGNLGPGASATFGFQGSRPNGNASLPSGYTCSSP</sequence>
<dbReference type="PROSITE" id="PS50853">
    <property type="entry name" value="FN3"/>
    <property type="match status" value="1"/>
</dbReference>
<dbReference type="InterPro" id="IPR012291">
    <property type="entry name" value="CBM2_carb-bd_dom_sf"/>
</dbReference>
<dbReference type="InterPro" id="IPR003961">
    <property type="entry name" value="FN3_dom"/>
</dbReference>
<dbReference type="InterPro" id="IPR050713">
    <property type="entry name" value="RTP_Phos/Ushers"/>
</dbReference>
<dbReference type="Pfam" id="PF00553">
    <property type="entry name" value="CBM_2"/>
    <property type="match status" value="1"/>
</dbReference>
<dbReference type="Gene3D" id="2.60.40.10">
    <property type="entry name" value="Immunoglobulins"/>
    <property type="match status" value="1"/>
</dbReference>
<gene>
    <name evidence="7" type="ORF">Amac_073290</name>
</gene>
<dbReference type="Proteomes" id="UP000331127">
    <property type="component" value="Unassembled WGS sequence"/>
</dbReference>
<keyword evidence="8" id="KW-1185">Reference proteome</keyword>
<feature type="compositionally biased region" description="Low complexity" evidence="4">
    <location>
        <begin position="35"/>
        <end position="48"/>
    </location>
</feature>
<evidence type="ECO:0000313" key="7">
    <source>
        <dbReference type="EMBL" id="GES13732.1"/>
    </source>
</evidence>